<keyword evidence="3" id="KW-0804">Transcription</keyword>
<dbReference type="SUPFAM" id="SSF46689">
    <property type="entry name" value="Homeodomain-like"/>
    <property type="match status" value="1"/>
</dbReference>
<protein>
    <submittedName>
        <fullName evidence="5">Helix-turn-helix domain-containing protein</fullName>
    </submittedName>
</protein>
<dbReference type="InterPro" id="IPR009057">
    <property type="entry name" value="Homeodomain-like_sf"/>
</dbReference>
<dbReference type="PANTHER" id="PTHR30055">
    <property type="entry name" value="HTH-TYPE TRANSCRIPTIONAL REGULATOR RUTR"/>
    <property type="match status" value="1"/>
</dbReference>
<evidence type="ECO:0000256" key="3">
    <source>
        <dbReference type="ARBA" id="ARBA00023163"/>
    </source>
</evidence>
<dbReference type="GO" id="GO:0000976">
    <property type="term" value="F:transcription cis-regulatory region binding"/>
    <property type="evidence" value="ECO:0007669"/>
    <property type="project" value="TreeGrafter"/>
</dbReference>
<evidence type="ECO:0000256" key="1">
    <source>
        <dbReference type="ARBA" id="ARBA00023015"/>
    </source>
</evidence>
<keyword evidence="1" id="KW-0805">Transcription regulation</keyword>
<dbReference type="GO" id="GO:0003700">
    <property type="term" value="F:DNA-binding transcription factor activity"/>
    <property type="evidence" value="ECO:0007669"/>
    <property type="project" value="TreeGrafter"/>
</dbReference>
<dbReference type="EMBL" id="CP137080">
    <property type="protein sequence ID" value="WOQ69939.1"/>
    <property type="molecule type" value="Genomic_DNA"/>
</dbReference>
<evidence type="ECO:0000313" key="5">
    <source>
        <dbReference type="EMBL" id="WOQ69939.1"/>
    </source>
</evidence>
<keyword evidence="2" id="KW-0238">DNA-binding</keyword>
<dbReference type="Proteomes" id="UP001329313">
    <property type="component" value="Chromosome"/>
</dbReference>
<dbReference type="PANTHER" id="PTHR30055:SF234">
    <property type="entry name" value="HTH-TYPE TRANSCRIPTIONAL REGULATOR BETI"/>
    <property type="match status" value="1"/>
</dbReference>
<evidence type="ECO:0000256" key="2">
    <source>
        <dbReference type="ARBA" id="ARBA00023125"/>
    </source>
</evidence>
<dbReference type="Gene3D" id="1.10.357.10">
    <property type="entry name" value="Tetracycline Repressor, domain 2"/>
    <property type="match status" value="1"/>
</dbReference>
<dbReference type="InterPro" id="IPR001647">
    <property type="entry name" value="HTH_TetR"/>
</dbReference>
<feature type="domain" description="HTH tetR-type" evidence="4">
    <location>
        <begin position="22"/>
        <end position="63"/>
    </location>
</feature>
<accession>A0AAU0MIE9</accession>
<dbReference type="KEGG" id="mliy:RYJ27_01485"/>
<evidence type="ECO:0000313" key="6">
    <source>
        <dbReference type="Proteomes" id="UP001329313"/>
    </source>
</evidence>
<reference evidence="5 6" key="1">
    <citation type="submission" date="2023-10" db="EMBL/GenBank/DDBJ databases">
        <title>Y20.</title>
        <authorList>
            <person name="Zhang G."/>
            <person name="Ding Y."/>
        </authorList>
    </citation>
    <scope>NUCLEOTIDE SEQUENCE [LARGE SCALE GENOMIC DNA]</scope>
    <source>
        <strain evidence="5 6">Y20</strain>
    </source>
</reference>
<keyword evidence="6" id="KW-1185">Reference proteome</keyword>
<name>A0AAU0MIE9_9MICO</name>
<gene>
    <name evidence="5" type="ORF">RYJ27_01485</name>
</gene>
<dbReference type="InterPro" id="IPR036271">
    <property type="entry name" value="Tet_transcr_reg_TetR-rel_C_sf"/>
</dbReference>
<dbReference type="RefSeq" id="WP_330171033.1">
    <property type="nucleotide sequence ID" value="NZ_CP137080.1"/>
</dbReference>
<dbReference type="PRINTS" id="PR00455">
    <property type="entry name" value="HTHTETR"/>
</dbReference>
<dbReference type="SUPFAM" id="SSF48498">
    <property type="entry name" value="Tetracyclin repressor-like, C-terminal domain"/>
    <property type="match status" value="1"/>
</dbReference>
<organism evidence="5 6">
    <name type="scientific">Microbacterium limosum</name>
    <dbReference type="NCBI Taxonomy" id="3079935"/>
    <lineage>
        <taxon>Bacteria</taxon>
        <taxon>Bacillati</taxon>
        <taxon>Actinomycetota</taxon>
        <taxon>Actinomycetes</taxon>
        <taxon>Micrococcales</taxon>
        <taxon>Microbacteriaceae</taxon>
        <taxon>Microbacterium</taxon>
    </lineage>
</organism>
<proteinExistence type="predicted"/>
<dbReference type="Pfam" id="PF00440">
    <property type="entry name" value="TetR_N"/>
    <property type="match status" value="1"/>
</dbReference>
<sequence>MSSPSARPNRGPAAGPGNRRALIDAARRIYAETGLSAPFTSVARAAGVGQGSLYRHFPDRTSLEVAIFQETLAAFRADIADERIGLDALFTAVAGEPVLSTVFVQMIRDSKDAEVVEIADGYQEALSLLLTRDIARGRVRADVDVDDVIHAASMLAGELTAVPLEDRPAAASRVRRLIDAALAAR</sequence>
<evidence type="ECO:0000259" key="4">
    <source>
        <dbReference type="Pfam" id="PF00440"/>
    </source>
</evidence>
<dbReference type="InterPro" id="IPR050109">
    <property type="entry name" value="HTH-type_TetR-like_transc_reg"/>
</dbReference>
<dbReference type="AlphaFoldDB" id="A0AAU0MIE9"/>